<dbReference type="InterPro" id="IPR015791">
    <property type="entry name" value="Antimic/Inh_G_crystallin-like"/>
</dbReference>
<proteinExistence type="predicted"/>
<gene>
    <name evidence="2" type="ORF">C5167_024674</name>
</gene>
<keyword evidence="1" id="KW-0812">Transmembrane</keyword>
<dbReference type="SUPFAM" id="SSF49695">
    <property type="entry name" value="gamma-Crystallin-like"/>
    <property type="match status" value="1"/>
</dbReference>
<evidence type="ECO:0000313" key="2">
    <source>
        <dbReference type="EMBL" id="RZC62915.1"/>
    </source>
</evidence>
<dbReference type="GO" id="GO:0045926">
    <property type="term" value="P:negative regulation of growth"/>
    <property type="evidence" value="ECO:0007669"/>
    <property type="project" value="InterPro"/>
</dbReference>
<evidence type="ECO:0000313" key="3">
    <source>
        <dbReference type="Proteomes" id="UP000316621"/>
    </source>
</evidence>
<organism evidence="2 3">
    <name type="scientific">Papaver somniferum</name>
    <name type="common">Opium poppy</name>
    <dbReference type="NCBI Taxonomy" id="3469"/>
    <lineage>
        <taxon>Eukaryota</taxon>
        <taxon>Viridiplantae</taxon>
        <taxon>Streptophyta</taxon>
        <taxon>Embryophyta</taxon>
        <taxon>Tracheophyta</taxon>
        <taxon>Spermatophyta</taxon>
        <taxon>Magnoliopsida</taxon>
        <taxon>Ranunculales</taxon>
        <taxon>Papaveraceae</taxon>
        <taxon>Papaveroideae</taxon>
        <taxon>Papaver</taxon>
    </lineage>
</organism>
<keyword evidence="1" id="KW-1133">Transmembrane helix</keyword>
<accession>A0A4Y7JT97</accession>
<dbReference type="InterPro" id="IPR011024">
    <property type="entry name" value="G_crystallin-like"/>
</dbReference>
<dbReference type="InterPro" id="IPR015201">
    <property type="entry name" value="Antimicrobial_MiAMP1"/>
</dbReference>
<name>A0A4Y7JT97_PAPSO</name>
<dbReference type="AlphaFoldDB" id="A0A4Y7JT97"/>
<dbReference type="Gramene" id="RZC62915">
    <property type="protein sequence ID" value="RZC62915"/>
    <property type="gene ID" value="C5167_024674"/>
</dbReference>
<protein>
    <submittedName>
        <fullName evidence="2">Uncharacterized protein</fullName>
    </submittedName>
</protein>
<dbReference type="OMA" id="ERTCFSS"/>
<dbReference type="GO" id="GO:0006952">
    <property type="term" value="P:defense response"/>
    <property type="evidence" value="ECO:0007669"/>
    <property type="project" value="InterPro"/>
</dbReference>
<dbReference type="EMBL" id="CM010719">
    <property type="protein sequence ID" value="RZC62915.1"/>
    <property type="molecule type" value="Genomic_DNA"/>
</dbReference>
<dbReference type="Pfam" id="PF09117">
    <property type="entry name" value="MiAMP1"/>
    <property type="match status" value="1"/>
</dbReference>
<dbReference type="Proteomes" id="UP000316621">
    <property type="component" value="Chromosome 5"/>
</dbReference>
<reference evidence="2 3" key="1">
    <citation type="journal article" date="2018" name="Science">
        <title>The opium poppy genome and morphinan production.</title>
        <authorList>
            <person name="Guo L."/>
            <person name="Winzer T."/>
            <person name="Yang X."/>
            <person name="Li Y."/>
            <person name="Ning Z."/>
            <person name="He Z."/>
            <person name="Teodor R."/>
            <person name="Lu Y."/>
            <person name="Bowser T.A."/>
            <person name="Graham I.A."/>
            <person name="Ye K."/>
        </authorList>
    </citation>
    <scope>NUCLEOTIDE SEQUENCE [LARGE SCALE GENOMIC DNA]</scope>
    <source>
        <strain evidence="3">cv. HN1</strain>
        <tissue evidence="2">Leaves</tissue>
    </source>
</reference>
<evidence type="ECO:0000256" key="1">
    <source>
        <dbReference type="SAM" id="Phobius"/>
    </source>
</evidence>
<keyword evidence="3" id="KW-1185">Reference proteome</keyword>
<feature type="transmembrane region" description="Helical" evidence="1">
    <location>
        <begin position="12"/>
        <end position="30"/>
    </location>
</feature>
<sequence length="110" mass="11636">MAAYTKNSSPSFVSIAVMALVFVASVSDFANASSMMVWSRPGCNNSGQIIRKCNCSSINLNLRGGYSFVYKGQTAALYNEDGCGGVVHTTLNGNAGMCRGFGWKSVSIQC</sequence>
<dbReference type="Gene3D" id="2.60.20.30">
    <property type="match status" value="1"/>
</dbReference>
<keyword evidence="1" id="KW-0472">Membrane</keyword>